<dbReference type="Pfam" id="PF13521">
    <property type="entry name" value="AAA_28"/>
    <property type="match status" value="1"/>
</dbReference>
<gene>
    <name evidence="2" type="ORF">GGR31_001699</name>
</gene>
<reference evidence="2 3" key="1">
    <citation type="submission" date="2023-07" db="EMBL/GenBank/DDBJ databases">
        <title>Genomic Encyclopedia of Type Strains, Phase IV (KMG-IV): sequencing the most valuable type-strain genomes for metagenomic binning, comparative biology and taxonomic classification.</title>
        <authorList>
            <person name="Goeker M."/>
        </authorList>
    </citation>
    <scope>NUCLEOTIDE SEQUENCE [LARGE SCALE GENOMIC DNA]</scope>
    <source>
        <strain evidence="2 3">DSM 102814</strain>
    </source>
</reference>
<dbReference type="InterPro" id="IPR027417">
    <property type="entry name" value="P-loop_NTPase"/>
</dbReference>
<organism evidence="2 3">
    <name type="scientific">Mesonia maritima</name>
    <dbReference type="NCBI Taxonomy" id="1793873"/>
    <lineage>
        <taxon>Bacteria</taxon>
        <taxon>Pseudomonadati</taxon>
        <taxon>Bacteroidota</taxon>
        <taxon>Flavobacteriia</taxon>
        <taxon>Flavobacteriales</taxon>
        <taxon>Flavobacteriaceae</taxon>
        <taxon>Mesonia</taxon>
    </lineage>
</organism>
<dbReference type="RefSeq" id="WP_309728058.1">
    <property type="nucleotide sequence ID" value="NZ_JAVDQA010000004.1"/>
</dbReference>
<comment type="caution">
    <text evidence="2">The sequence shown here is derived from an EMBL/GenBank/DDBJ whole genome shotgun (WGS) entry which is preliminary data.</text>
</comment>
<sequence>MKTKKVLIIGGPGTGKSSVLHELEKRQFTCFHEIAREVILQAQREGIEQLFLKDPLLFSKKLLEGRIQQFKEANESEENIVFIDRGIPDVIAYLDYKKDDYPAYFLEDSQNYKYDEVFIFPLWEEIYKSDNERYEDFEEAKTIQKFLLKTYTNLGYKPIEVPKNTIENRTDFILKKLSL</sequence>
<protein>
    <submittedName>
        <fullName evidence="2">ATPase</fullName>
    </submittedName>
</protein>
<keyword evidence="3" id="KW-1185">Reference proteome</keyword>
<accession>A0ABU1K970</accession>
<dbReference type="SUPFAM" id="SSF52540">
    <property type="entry name" value="P-loop containing nucleoside triphosphate hydrolases"/>
    <property type="match status" value="1"/>
</dbReference>
<evidence type="ECO:0000259" key="1">
    <source>
        <dbReference type="Pfam" id="PF13521"/>
    </source>
</evidence>
<dbReference type="Proteomes" id="UP001257659">
    <property type="component" value="Unassembled WGS sequence"/>
</dbReference>
<dbReference type="InterPro" id="IPR038727">
    <property type="entry name" value="NadR/Ttd14_AAA_dom"/>
</dbReference>
<name>A0ABU1K970_9FLAO</name>
<evidence type="ECO:0000313" key="3">
    <source>
        <dbReference type="Proteomes" id="UP001257659"/>
    </source>
</evidence>
<proteinExistence type="predicted"/>
<dbReference type="Gene3D" id="3.40.50.300">
    <property type="entry name" value="P-loop containing nucleotide triphosphate hydrolases"/>
    <property type="match status" value="1"/>
</dbReference>
<feature type="domain" description="NadR/Ttd14 AAA" evidence="1">
    <location>
        <begin position="5"/>
        <end position="169"/>
    </location>
</feature>
<dbReference type="EMBL" id="JAVDQA010000004">
    <property type="protein sequence ID" value="MDR6301052.1"/>
    <property type="molecule type" value="Genomic_DNA"/>
</dbReference>
<evidence type="ECO:0000313" key="2">
    <source>
        <dbReference type="EMBL" id="MDR6301052.1"/>
    </source>
</evidence>